<dbReference type="Proteomes" id="UP000041254">
    <property type="component" value="Unassembled WGS sequence"/>
</dbReference>
<feature type="region of interest" description="Disordered" evidence="1">
    <location>
        <begin position="200"/>
        <end position="242"/>
    </location>
</feature>
<evidence type="ECO:0000313" key="3">
    <source>
        <dbReference type="EMBL" id="CEM34994.1"/>
    </source>
</evidence>
<dbReference type="VEuPathDB" id="CryptoDB:Vbra_18788"/>
<organism evidence="3 4">
    <name type="scientific">Vitrella brassicaformis (strain CCMP3155)</name>
    <dbReference type="NCBI Taxonomy" id="1169540"/>
    <lineage>
        <taxon>Eukaryota</taxon>
        <taxon>Sar</taxon>
        <taxon>Alveolata</taxon>
        <taxon>Colpodellida</taxon>
        <taxon>Vitrellaceae</taxon>
        <taxon>Vitrella</taxon>
    </lineage>
</organism>
<dbReference type="PROSITE" id="PS51166">
    <property type="entry name" value="CBM20"/>
    <property type="match status" value="1"/>
</dbReference>
<feature type="compositionally biased region" description="Basic and acidic residues" evidence="1">
    <location>
        <begin position="200"/>
        <end position="211"/>
    </location>
</feature>
<evidence type="ECO:0000256" key="1">
    <source>
        <dbReference type="SAM" id="MobiDB-lite"/>
    </source>
</evidence>
<dbReference type="EMBL" id="CDMY01000840">
    <property type="protein sequence ID" value="CEM34994.1"/>
    <property type="molecule type" value="Genomic_DNA"/>
</dbReference>
<sequence length="358" mass="39844">MESPGGHGAAVRFVAEVSTDICGWGQEVRVCSNHDKLWYTALQLTTFAVTVPIWISEPIAIQSVPDSGQIEYKLLVHDPSGEDRWERAYGEVGQHRTATIMEGHLTTVHDRWDQMHHTKVTISPLNGVAGGSLGVGSKRAIEQEEETECNKKSRRDVYAQTDIELQDISRVSNHELLASVQKALQDRIAKKEVLGVKVEEADGGEEHEAGHTDSMGDGSVEVTDGGSAPQQDGAAEDSTRPSIADRVVDWMGQRTPSEQAAMEPILQLIDEERYEEAGEEIRRKFDRGKSGQEIIDEVWVQPAVQSALQELQAAFQCWKEAANTGTDKTDKTMQDYARIEATQMRSKLKDYMRDRRKG</sequence>
<dbReference type="PhylomeDB" id="A0A0G4GVL6"/>
<reference evidence="3" key="1">
    <citation type="submission" date="2014-11" db="EMBL/GenBank/DDBJ databases">
        <authorList>
            <person name="Zhu J."/>
            <person name="Qi W."/>
            <person name="Song R."/>
        </authorList>
    </citation>
    <scope>NUCLEOTIDE SEQUENCE [LARGE SCALE GENOMIC DNA]</scope>
</reference>
<dbReference type="Gene3D" id="2.60.40.10">
    <property type="entry name" value="Immunoglobulins"/>
    <property type="match status" value="1"/>
</dbReference>
<feature type="domain" description="CBM20" evidence="2">
    <location>
        <begin position="3"/>
        <end position="114"/>
    </location>
</feature>
<evidence type="ECO:0000259" key="2">
    <source>
        <dbReference type="PROSITE" id="PS51166"/>
    </source>
</evidence>
<dbReference type="AlphaFoldDB" id="A0A0G4GVL6"/>
<dbReference type="GO" id="GO:2001070">
    <property type="term" value="F:starch binding"/>
    <property type="evidence" value="ECO:0007669"/>
    <property type="project" value="InterPro"/>
</dbReference>
<evidence type="ECO:0000313" key="4">
    <source>
        <dbReference type="Proteomes" id="UP000041254"/>
    </source>
</evidence>
<gene>
    <name evidence="3" type="ORF">Vbra_18788</name>
</gene>
<dbReference type="InterPro" id="IPR013784">
    <property type="entry name" value="Carb-bd-like_fold"/>
</dbReference>
<dbReference type="InterPro" id="IPR013783">
    <property type="entry name" value="Ig-like_fold"/>
</dbReference>
<accession>A0A0G4GVL6</accession>
<dbReference type="InParanoid" id="A0A0G4GVL6"/>
<dbReference type="InterPro" id="IPR002044">
    <property type="entry name" value="CBM20"/>
</dbReference>
<name>A0A0G4GVL6_VITBC</name>
<proteinExistence type="predicted"/>
<keyword evidence="4" id="KW-1185">Reference proteome</keyword>
<protein>
    <recommendedName>
        <fullName evidence="2">CBM20 domain-containing protein</fullName>
    </recommendedName>
</protein>
<dbReference type="SUPFAM" id="SSF49452">
    <property type="entry name" value="Starch-binding domain-like"/>
    <property type="match status" value="1"/>
</dbReference>